<accession>A0A2A5JJA9</accession>
<dbReference type="AlphaFoldDB" id="A0A2A5JJA9"/>
<evidence type="ECO:0000313" key="2">
    <source>
        <dbReference type="Proteomes" id="UP000228621"/>
    </source>
</evidence>
<dbReference type="Proteomes" id="UP000228621">
    <property type="component" value="Unassembled WGS sequence"/>
</dbReference>
<keyword evidence="2" id="KW-1185">Reference proteome</keyword>
<feature type="non-terminal residue" evidence="1">
    <location>
        <position position="1"/>
    </location>
</feature>
<evidence type="ECO:0008006" key="3">
    <source>
        <dbReference type="Google" id="ProtNLM"/>
    </source>
</evidence>
<dbReference type="EMBL" id="NKHF01000196">
    <property type="protein sequence ID" value="PCK29538.1"/>
    <property type="molecule type" value="Genomic_DNA"/>
</dbReference>
<feature type="non-terminal residue" evidence="1">
    <location>
        <position position="173"/>
    </location>
</feature>
<protein>
    <recommendedName>
        <fullName evidence="3">RHS repeat-associated core domain-containing protein</fullName>
    </recommendedName>
</protein>
<proteinExistence type="predicted"/>
<dbReference type="Gene3D" id="2.180.10.10">
    <property type="entry name" value="RHS repeat-associated core"/>
    <property type="match status" value="1"/>
</dbReference>
<gene>
    <name evidence="1" type="ORF">CEX98_22395</name>
</gene>
<organism evidence="1 2">
    <name type="scientific">Pseudoalteromonas piscicida</name>
    <dbReference type="NCBI Taxonomy" id="43662"/>
    <lineage>
        <taxon>Bacteria</taxon>
        <taxon>Pseudomonadati</taxon>
        <taxon>Pseudomonadota</taxon>
        <taxon>Gammaproteobacteria</taxon>
        <taxon>Alteromonadales</taxon>
        <taxon>Pseudoalteromonadaceae</taxon>
        <taxon>Pseudoalteromonas</taxon>
    </lineage>
</organism>
<name>A0A2A5JJA9_PSEO7</name>
<sequence>ASTEHFTYDGLNRLKEARLNYAGLTKNTYYCYDALGNMTTKGSATACSSSQGHFSYGNAARSKGNAGVHALYKDTRTGKVFTYDNNGNMTNDGSRYLTYSGFDKVTHIRQAGNMAVNFRYGAGHNRYYRKDTYLAGQDAAAGKENSETYYYGAFEHIRKESAEVYQYTVGNIL</sequence>
<reference evidence="2" key="1">
    <citation type="journal article" date="2019" name="Genome Announc.">
        <title>Draft Genome Sequence of Pseudoalteromonas piscicida Strain 36Y ROTHPW, an Hypersaline Seawater Isolate from the South Coast of Sonora, Mexico.</title>
        <authorList>
            <person name="Sanchez-Diaz R."/>
            <person name="Molina-Garza Z.J."/>
            <person name="Cruz-Suarez L.E."/>
            <person name="Selvin J."/>
            <person name="Kiran G.S."/>
            <person name="Ibarra-Gamez J.C."/>
            <person name="Gomez-Gil B."/>
            <person name="Galaviz-Silva L."/>
        </authorList>
    </citation>
    <scope>NUCLEOTIDE SEQUENCE [LARGE SCALE GENOMIC DNA]</scope>
    <source>
        <strain evidence="2">36Y_RITHPW</strain>
    </source>
</reference>
<comment type="caution">
    <text evidence="1">The sequence shown here is derived from an EMBL/GenBank/DDBJ whole genome shotgun (WGS) entry which is preliminary data.</text>
</comment>
<evidence type="ECO:0000313" key="1">
    <source>
        <dbReference type="EMBL" id="PCK29538.1"/>
    </source>
</evidence>